<evidence type="ECO:0000313" key="1">
    <source>
        <dbReference type="EMBL" id="KHF98122.1"/>
    </source>
</evidence>
<organism evidence="1 2">
    <name type="scientific">Gossypium arboreum</name>
    <name type="common">Tree cotton</name>
    <name type="synonym">Gossypium nanking</name>
    <dbReference type="NCBI Taxonomy" id="29729"/>
    <lineage>
        <taxon>Eukaryota</taxon>
        <taxon>Viridiplantae</taxon>
        <taxon>Streptophyta</taxon>
        <taxon>Embryophyta</taxon>
        <taxon>Tracheophyta</taxon>
        <taxon>Spermatophyta</taxon>
        <taxon>Magnoliopsida</taxon>
        <taxon>eudicotyledons</taxon>
        <taxon>Gunneridae</taxon>
        <taxon>Pentapetalae</taxon>
        <taxon>rosids</taxon>
        <taxon>malvids</taxon>
        <taxon>Malvales</taxon>
        <taxon>Malvaceae</taxon>
        <taxon>Malvoideae</taxon>
        <taxon>Gossypium</taxon>
    </lineage>
</organism>
<evidence type="ECO:0000313" key="2">
    <source>
        <dbReference type="Proteomes" id="UP000032142"/>
    </source>
</evidence>
<dbReference type="AlphaFoldDB" id="A0A0B0M7S2"/>
<reference evidence="2" key="1">
    <citation type="submission" date="2014-09" db="EMBL/GenBank/DDBJ databases">
        <authorList>
            <person name="Mudge J."/>
            <person name="Ramaraj T."/>
            <person name="Lindquist I.E."/>
            <person name="Bharti A.K."/>
            <person name="Sundararajan A."/>
            <person name="Cameron C.T."/>
            <person name="Woodward J.E."/>
            <person name="May G.D."/>
            <person name="Brubaker C."/>
            <person name="Broadhvest J."/>
            <person name="Wilkins T.A."/>
        </authorList>
    </citation>
    <scope>NUCLEOTIDE SEQUENCE</scope>
    <source>
        <strain evidence="2">cv. AKA8401</strain>
    </source>
</reference>
<protein>
    <submittedName>
        <fullName evidence="1">Uncharacterized protein</fullName>
    </submittedName>
</protein>
<gene>
    <name evidence="1" type="ORF">F383_37339</name>
</gene>
<dbReference type="Proteomes" id="UP000032142">
    <property type="component" value="Unassembled WGS sequence"/>
</dbReference>
<proteinExistence type="predicted"/>
<comment type="caution">
    <text evidence="1">The sequence shown here is derived from an EMBL/GenBank/DDBJ whole genome shotgun (WGS) entry which is preliminary data.</text>
</comment>
<keyword evidence="2" id="KW-1185">Reference proteome</keyword>
<name>A0A0B0M7S2_GOSAR</name>
<sequence>MDQIKNGESYLHVLAMEQILAAGLISLR</sequence>
<accession>A0A0B0M7S2</accession>
<dbReference type="EMBL" id="JRRC01029114">
    <property type="protein sequence ID" value="KHF98122.1"/>
    <property type="molecule type" value="Genomic_DNA"/>
</dbReference>